<comment type="caution">
    <text evidence="1">The sequence shown here is derived from an EMBL/GenBank/DDBJ whole genome shotgun (WGS) entry which is preliminary data.</text>
</comment>
<dbReference type="HOGENOM" id="CLU_2862523_0_0_5"/>
<gene>
    <name evidence="1" type="ORF">RB2654_14835</name>
</gene>
<name>A3VH16_9RHOB</name>
<organism evidence="1 2">
    <name type="scientific">Maritimibacter alkaliphilus HTCC2654</name>
    <dbReference type="NCBI Taxonomy" id="314271"/>
    <lineage>
        <taxon>Bacteria</taxon>
        <taxon>Pseudomonadati</taxon>
        <taxon>Pseudomonadota</taxon>
        <taxon>Alphaproteobacteria</taxon>
        <taxon>Rhodobacterales</taxon>
        <taxon>Roseobacteraceae</taxon>
        <taxon>Maritimibacter</taxon>
    </lineage>
</organism>
<dbReference type="AlphaFoldDB" id="A3VH16"/>
<evidence type="ECO:0000313" key="2">
    <source>
        <dbReference type="Proteomes" id="UP000002931"/>
    </source>
</evidence>
<evidence type="ECO:0000313" key="1">
    <source>
        <dbReference type="EMBL" id="EAQ12571.1"/>
    </source>
</evidence>
<keyword evidence="2" id="KW-1185">Reference proteome</keyword>
<reference evidence="1 2" key="1">
    <citation type="journal article" date="2010" name="J. Bacteriol.">
        <title>Genome sequences of Pelagibaca bermudensis HTCC2601T and Maritimibacter alkaliphilus HTCC2654T, the type strains of two marine Roseobacter genera.</title>
        <authorList>
            <person name="Thrash J.C."/>
            <person name="Cho J.C."/>
            <person name="Ferriera S."/>
            <person name="Johnson J."/>
            <person name="Vergin K.L."/>
            <person name="Giovannoni S.J."/>
        </authorList>
    </citation>
    <scope>NUCLEOTIDE SEQUENCE [LARGE SCALE GENOMIC DNA]</scope>
    <source>
        <strain evidence="1 2">HTCC2654</strain>
    </source>
</reference>
<protein>
    <submittedName>
        <fullName evidence="1">Uncharacterized protein</fullName>
    </submittedName>
</protein>
<dbReference type="Proteomes" id="UP000002931">
    <property type="component" value="Unassembled WGS sequence"/>
</dbReference>
<proteinExistence type="predicted"/>
<accession>A3VH16</accession>
<sequence length="64" mass="5936">MTAAVMADGAAAPAANTTLAVSVAGFACASSTPGIAFSAASTLATAAASTRPSTDRSISSVTTG</sequence>
<dbReference type="EMBL" id="AAMT01000008">
    <property type="protein sequence ID" value="EAQ12571.1"/>
    <property type="molecule type" value="Genomic_DNA"/>
</dbReference>